<feature type="compositionally biased region" description="Pro residues" evidence="1">
    <location>
        <begin position="1"/>
        <end position="11"/>
    </location>
</feature>
<organism evidence="2 3">
    <name type="scientific">Lasiodiplodia theobromae</name>
    <dbReference type="NCBI Taxonomy" id="45133"/>
    <lineage>
        <taxon>Eukaryota</taxon>
        <taxon>Fungi</taxon>
        <taxon>Dikarya</taxon>
        <taxon>Ascomycota</taxon>
        <taxon>Pezizomycotina</taxon>
        <taxon>Dothideomycetes</taxon>
        <taxon>Dothideomycetes incertae sedis</taxon>
        <taxon>Botryosphaeriales</taxon>
        <taxon>Botryosphaeriaceae</taxon>
        <taxon>Lasiodiplodia</taxon>
    </lineage>
</organism>
<feature type="region of interest" description="Disordered" evidence="1">
    <location>
        <begin position="102"/>
        <end position="145"/>
    </location>
</feature>
<dbReference type="AlphaFoldDB" id="A0A5N5D5V9"/>
<evidence type="ECO:0000313" key="3">
    <source>
        <dbReference type="Proteomes" id="UP000325902"/>
    </source>
</evidence>
<dbReference type="OrthoDB" id="10645788at2759"/>
<sequence length="399" mass="43605">MPAAPILPPMPARDFNAPPAHGTRAAAARKAVRIFNTTSGPLYGIGEDDEEAEADVTQTHERLEAHAAAEALQKLSQDTSYTTPPPDIAAAMDRQRKRQGGIFTPISFLPPDSEDKETELESEKEAEIATQETTEPEDVPAPPRTPFANTLAGGHLPPALAGPRARVELPRPELPRPGPTRPFTGLARPRVGQPNLASRGGGNNGRGPSTPRAKYYTNPHHGPSRYGGWFEHVRGTPYGISDTPTPRRVLPPPREYVWPHEKGFGVINEPVIPPKPQEPGPSEEDDGSEWCAVPSPEMNQRVETDAEKRVDPDVHILRPQPLVVLLSKQPSMPTAGSSTRTKRMSTTSMTLHHDNDTSVKQHRSSISSYSNGNLNNDSFTNDILYARELFGGSLMHDFR</sequence>
<dbReference type="EMBL" id="VCHE01000068">
    <property type="protein sequence ID" value="KAB2572935.1"/>
    <property type="molecule type" value="Genomic_DNA"/>
</dbReference>
<feature type="region of interest" description="Disordered" evidence="1">
    <location>
        <begin position="268"/>
        <end position="288"/>
    </location>
</feature>
<feature type="region of interest" description="Disordered" evidence="1">
    <location>
        <begin position="169"/>
        <end position="216"/>
    </location>
</feature>
<dbReference type="Proteomes" id="UP000325902">
    <property type="component" value="Unassembled WGS sequence"/>
</dbReference>
<keyword evidence="3" id="KW-1185">Reference proteome</keyword>
<protein>
    <submittedName>
        <fullName evidence="2">Uncharacterized protein</fullName>
    </submittedName>
</protein>
<accession>A0A5N5D5V9</accession>
<evidence type="ECO:0000313" key="2">
    <source>
        <dbReference type="EMBL" id="KAB2572935.1"/>
    </source>
</evidence>
<gene>
    <name evidence="2" type="ORF">DBV05_g8411</name>
</gene>
<reference evidence="2 3" key="1">
    <citation type="journal article" date="2019" name="Sci. Rep.">
        <title>A multi-omics analysis of the grapevine pathogen Lasiodiplodia theobromae reveals that temperature affects the expression of virulence- and pathogenicity-related genes.</title>
        <authorList>
            <person name="Felix C."/>
            <person name="Meneses R."/>
            <person name="Goncalves M.F.M."/>
            <person name="Tilleman L."/>
            <person name="Duarte A.S."/>
            <person name="Jorrin-Novo J.V."/>
            <person name="Van de Peer Y."/>
            <person name="Deforce D."/>
            <person name="Van Nieuwerburgh F."/>
            <person name="Esteves A.C."/>
            <person name="Alves A."/>
        </authorList>
    </citation>
    <scope>NUCLEOTIDE SEQUENCE [LARGE SCALE GENOMIC DNA]</scope>
    <source>
        <strain evidence="2 3">LA-SOL3</strain>
    </source>
</reference>
<evidence type="ECO:0000256" key="1">
    <source>
        <dbReference type="SAM" id="MobiDB-lite"/>
    </source>
</evidence>
<feature type="region of interest" description="Disordered" evidence="1">
    <location>
        <begin position="1"/>
        <end position="22"/>
    </location>
</feature>
<name>A0A5N5D5V9_9PEZI</name>
<proteinExistence type="predicted"/>
<comment type="caution">
    <text evidence="2">The sequence shown here is derived from an EMBL/GenBank/DDBJ whole genome shotgun (WGS) entry which is preliminary data.</text>
</comment>